<dbReference type="PANTHER" id="PTHR43757:SF2">
    <property type="entry name" value="AMINOMETHYLTRANSFERASE, MITOCHONDRIAL"/>
    <property type="match status" value="1"/>
</dbReference>
<gene>
    <name evidence="7" type="primary">gcvT</name>
    <name evidence="11" type="ORF">A2008_02880</name>
</gene>
<dbReference type="EC" id="2.1.2.10" evidence="2 7"/>
<dbReference type="PIRSF" id="PIRSF006487">
    <property type="entry name" value="GcvT"/>
    <property type="match status" value="1"/>
</dbReference>
<organism evidence="11 12">
    <name type="scientific">Candidatus Wallbacteria bacterium GWC2_49_35</name>
    <dbReference type="NCBI Taxonomy" id="1817813"/>
    <lineage>
        <taxon>Bacteria</taxon>
        <taxon>Candidatus Walliibacteriota</taxon>
    </lineage>
</organism>
<protein>
    <recommendedName>
        <fullName evidence="2 7">Aminomethyltransferase</fullName>
        <ecNumber evidence="2 7">2.1.2.10</ecNumber>
    </recommendedName>
    <alternativeName>
        <fullName evidence="5 7">Glycine cleavage system T protein</fullName>
    </alternativeName>
</protein>
<dbReference type="STRING" id="1817813.A2008_02880"/>
<dbReference type="InterPro" id="IPR006222">
    <property type="entry name" value="GCVT_N"/>
</dbReference>
<dbReference type="AlphaFoldDB" id="A0A1F7WL38"/>
<evidence type="ECO:0000256" key="4">
    <source>
        <dbReference type="ARBA" id="ARBA00022679"/>
    </source>
</evidence>
<comment type="subunit">
    <text evidence="7">The glycine cleavage system is composed of four proteins: P, T, L and H.</text>
</comment>
<evidence type="ECO:0000256" key="2">
    <source>
        <dbReference type="ARBA" id="ARBA00012616"/>
    </source>
</evidence>
<proteinExistence type="inferred from homology"/>
<dbReference type="NCBIfam" id="TIGR00528">
    <property type="entry name" value="gcvT"/>
    <property type="match status" value="1"/>
</dbReference>
<evidence type="ECO:0000256" key="1">
    <source>
        <dbReference type="ARBA" id="ARBA00008609"/>
    </source>
</evidence>
<reference evidence="11 12" key="1">
    <citation type="journal article" date="2016" name="Nat. Commun.">
        <title>Thousands of microbial genomes shed light on interconnected biogeochemical processes in an aquifer system.</title>
        <authorList>
            <person name="Anantharaman K."/>
            <person name="Brown C.T."/>
            <person name="Hug L.A."/>
            <person name="Sharon I."/>
            <person name="Castelle C.J."/>
            <person name="Probst A.J."/>
            <person name="Thomas B.C."/>
            <person name="Singh A."/>
            <person name="Wilkins M.J."/>
            <person name="Karaoz U."/>
            <person name="Brodie E.L."/>
            <person name="Williams K.H."/>
            <person name="Hubbard S.S."/>
            <person name="Banfield J.F."/>
        </authorList>
    </citation>
    <scope>NUCLEOTIDE SEQUENCE [LARGE SCALE GENOMIC DNA]</scope>
</reference>
<evidence type="ECO:0000256" key="3">
    <source>
        <dbReference type="ARBA" id="ARBA00022576"/>
    </source>
</evidence>
<feature type="domain" description="Aminomethyltransferase C-terminal" evidence="10">
    <location>
        <begin position="290"/>
        <end position="366"/>
    </location>
</feature>
<feature type="domain" description="GCVT N-terminal" evidence="9">
    <location>
        <begin position="13"/>
        <end position="269"/>
    </location>
</feature>
<dbReference type="InterPro" id="IPR006223">
    <property type="entry name" value="GcvT"/>
</dbReference>
<dbReference type="GO" id="GO:0004047">
    <property type="term" value="F:aminomethyltransferase activity"/>
    <property type="evidence" value="ECO:0007669"/>
    <property type="project" value="UniProtKB-UniRule"/>
</dbReference>
<dbReference type="Gene3D" id="4.10.1250.10">
    <property type="entry name" value="Aminomethyltransferase fragment"/>
    <property type="match status" value="1"/>
</dbReference>
<evidence type="ECO:0000259" key="9">
    <source>
        <dbReference type="Pfam" id="PF01571"/>
    </source>
</evidence>
<evidence type="ECO:0000256" key="8">
    <source>
        <dbReference type="PIRSR" id="PIRSR006487-1"/>
    </source>
</evidence>
<dbReference type="GO" id="GO:0005960">
    <property type="term" value="C:glycine cleavage complex"/>
    <property type="evidence" value="ECO:0007669"/>
    <property type="project" value="InterPro"/>
</dbReference>
<dbReference type="GO" id="GO:0008483">
    <property type="term" value="F:transaminase activity"/>
    <property type="evidence" value="ECO:0007669"/>
    <property type="project" value="UniProtKB-KW"/>
</dbReference>
<evidence type="ECO:0000313" key="11">
    <source>
        <dbReference type="EMBL" id="OGM03562.1"/>
    </source>
</evidence>
<evidence type="ECO:0000259" key="10">
    <source>
        <dbReference type="Pfam" id="PF08669"/>
    </source>
</evidence>
<keyword evidence="3 7" id="KW-0032">Aminotransferase</keyword>
<dbReference type="InterPro" id="IPR022903">
    <property type="entry name" value="GcvT_bac"/>
</dbReference>
<dbReference type="SUPFAM" id="SSF103025">
    <property type="entry name" value="Folate-binding domain"/>
    <property type="match status" value="1"/>
</dbReference>
<keyword evidence="4 7" id="KW-0808">Transferase</keyword>
<dbReference type="EMBL" id="MGFH01000161">
    <property type="protein sequence ID" value="OGM03562.1"/>
    <property type="molecule type" value="Genomic_DNA"/>
</dbReference>
<dbReference type="InterPro" id="IPR028896">
    <property type="entry name" value="GcvT/YgfZ/DmdA"/>
</dbReference>
<dbReference type="Proteomes" id="UP000178735">
    <property type="component" value="Unassembled WGS sequence"/>
</dbReference>
<dbReference type="SUPFAM" id="SSF101790">
    <property type="entry name" value="Aminomethyltransferase beta-barrel domain"/>
    <property type="match status" value="1"/>
</dbReference>
<evidence type="ECO:0000256" key="5">
    <source>
        <dbReference type="ARBA" id="ARBA00031395"/>
    </source>
</evidence>
<dbReference type="Gene3D" id="2.40.30.110">
    <property type="entry name" value="Aminomethyltransferase beta-barrel domains"/>
    <property type="match status" value="1"/>
</dbReference>
<dbReference type="GO" id="GO:0019464">
    <property type="term" value="P:glycine decarboxylation via glycine cleavage system"/>
    <property type="evidence" value="ECO:0007669"/>
    <property type="project" value="UniProtKB-UniRule"/>
</dbReference>
<dbReference type="FunFam" id="2.40.30.110:FF:000003">
    <property type="entry name" value="Aminomethyltransferase"/>
    <property type="match status" value="1"/>
</dbReference>
<sequence length="370" mass="41565">MVDTSGLKKTPFFDAHVKHGGKMVDFSGWFLPVQFKGMTEEHNFVRTSCGLFDVSHMGEFLVEGPDALKFVDNLITNDAVKLNVNQILYTPMCRENAGVVDDLLVYKYSDTKFFLVVNAANIDKDFKWCNEVKDKMKANITLQNLSENYAQLAVQGPKAEKILQKLTKTDLSKLKFYWFCEGEIEGTHCIISRTGYTGEDGFELYFTPKDGLHLYDAILNAGGSEIMPCGLGSRDTLRFEAKLMLYGHELDDQTTPIEATIAWTVKLNKPAFIGKQILSEQKEKGTKKILAGLEMIDKGVPRAHYDVYHSGGKVGYITTGAQSPTLKKFIALAYVPPELAKPDSVVEVKIRDKFLKAKVVSLPFYKREKK</sequence>
<dbReference type="Pfam" id="PF01571">
    <property type="entry name" value="GCV_T"/>
    <property type="match status" value="1"/>
</dbReference>
<dbReference type="InterPro" id="IPR029043">
    <property type="entry name" value="GcvT/YgfZ_C"/>
</dbReference>
<name>A0A1F7WL38_9BACT</name>
<dbReference type="InterPro" id="IPR027266">
    <property type="entry name" value="TrmE/GcvT-like"/>
</dbReference>
<feature type="binding site" evidence="8">
    <location>
        <position position="203"/>
    </location>
    <ligand>
        <name>substrate</name>
    </ligand>
</feature>
<dbReference type="PANTHER" id="PTHR43757">
    <property type="entry name" value="AMINOMETHYLTRANSFERASE"/>
    <property type="match status" value="1"/>
</dbReference>
<evidence type="ECO:0000256" key="6">
    <source>
        <dbReference type="ARBA" id="ARBA00047665"/>
    </source>
</evidence>
<evidence type="ECO:0000256" key="7">
    <source>
        <dbReference type="HAMAP-Rule" id="MF_00259"/>
    </source>
</evidence>
<dbReference type="Gene3D" id="3.30.1360.120">
    <property type="entry name" value="Probable tRNA modification gtpase trme, domain 1"/>
    <property type="match status" value="1"/>
</dbReference>
<comment type="catalytic activity">
    <reaction evidence="6 7">
        <text>N(6)-[(R)-S(8)-aminomethyldihydrolipoyl]-L-lysyl-[protein] + (6S)-5,6,7,8-tetrahydrofolate = N(6)-[(R)-dihydrolipoyl]-L-lysyl-[protein] + (6R)-5,10-methylene-5,6,7,8-tetrahydrofolate + NH4(+)</text>
        <dbReference type="Rhea" id="RHEA:16945"/>
        <dbReference type="Rhea" id="RHEA-COMP:10475"/>
        <dbReference type="Rhea" id="RHEA-COMP:10492"/>
        <dbReference type="ChEBI" id="CHEBI:15636"/>
        <dbReference type="ChEBI" id="CHEBI:28938"/>
        <dbReference type="ChEBI" id="CHEBI:57453"/>
        <dbReference type="ChEBI" id="CHEBI:83100"/>
        <dbReference type="ChEBI" id="CHEBI:83143"/>
        <dbReference type="EC" id="2.1.2.10"/>
    </reaction>
</comment>
<dbReference type="InterPro" id="IPR013977">
    <property type="entry name" value="GcvT_C"/>
</dbReference>
<comment type="function">
    <text evidence="7">The glycine cleavage system catalyzes the degradation of glycine.</text>
</comment>
<comment type="caution">
    <text evidence="11">The sequence shown here is derived from an EMBL/GenBank/DDBJ whole genome shotgun (WGS) entry which is preliminary data.</text>
</comment>
<dbReference type="NCBIfam" id="NF001567">
    <property type="entry name" value="PRK00389.1"/>
    <property type="match status" value="1"/>
</dbReference>
<dbReference type="Gene3D" id="3.30.70.1400">
    <property type="entry name" value="Aminomethyltransferase beta-barrel domains"/>
    <property type="match status" value="1"/>
</dbReference>
<dbReference type="GO" id="GO:0005829">
    <property type="term" value="C:cytosol"/>
    <property type="evidence" value="ECO:0007669"/>
    <property type="project" value="TreeGrafter"/>
</dbReference>
<dbReference type="FunFam" id="3.30.70.1400:FF:000001">
    <property type="entry name" value="Aminomethyltransferase"/>
    <property type="match status" value="1"/>
</dbReference>
<dbReference type="Pfam" id="PF08669">
    <property type="entry name" value="GCV_T_C"/>
    <property type="match status" value="1"/>
</dbReference>
<accession>A0A1F7WL38</accession>
<dbReference type="HAMAP" id="MF_00259">
    <property type="entry name" value="GcvT"/>
    <property type="match status" value="1"/>
</dbReference>
<evidence type="ECO:0000313" key="12">
    <source>
        <dbReference type="Proteomes" id="UP000178735"/>
    </source>
</evidence>
<comment type="similarity">
    <text evidence="1 7">Belongs to the GcvT family.</text>
</comment>